<evidence type="ECO:0000313" key="3">
    <source>
        <dbReference type="Proteomes" id="UP001188597"/>
    </source>
</evidence>
<evidence type="ECO:0000256" key="1">
    <source>
        <dbReference type="SAM" id="MobiDB-lite"/>
    </source>
</evidence>
<accession>A0AA88WD72</accession>
<dbReference type="EMBL" id="JAVXUP010000576">
    <property type="protein sequence ID" value="KAK3024892.1"/>
    <property type="molecule type" value="Genomic_DNA"/>
</dbReference>
<gene>
    <name evidence="2" type="ORF">RJ639_044029</name>
</gene>
<dbReference type="Gene3D" id="2.60.120.330">
    <property type="entry name" value="B-lactam Antibiotic, Isopenicillin N Synthase, Chain"/>
    <property type="match status" value="1"/>
</dbReference>
<name>A0AA88WD72_9ASTE</name>
<keyword evidence="3" id="KW-1185">Reference proteome</keyword>
<comment type="caution">
    <text evidence="2">The sequence shown here is derived from an EMBL/GenBank/DDBJ whole genome shotgun (WGS) entry which is preliminary data.</text>
</comment>
<organism evidence="2 3">
    <name type="scientific">Escallonia herrerae</name>
    <dbReference type="NCBI Taxonomy" id="1293975"/>
    <lineage>
        <taxon>Eukaryota</taxon>
        <taxon>Viridiplantae</taxon>
        <taxon>Streptophyta</taxon>
        <taxon>Embryophyta</taxon>
        <taxon>Tracheophyta</taxon>
        <taxon>Spermatophyta</taxon>
        <taxon>Magnoliopsida</taxon>
        <taxon>eudicotyledons</taxon>
        <taxon>Gunneridae</taxon>
        <taxon>Pentapetalae</taxon>
        <taxon>asterids</taxon>
        <taxon>campanulids</taxon>
        <taxon>Escalloniales</taxon>
        <taxon>Escalloniaceae</taxon>
        <taxon>Escallonia</taxon>
    </lineage>
</organism>
<sequence length="122" mass="13706">MEISELMLPTLPGALIINTAYFLQASLYSLSCCKKDFSSNDFSSSIYFSKCLLTNDNYKSINHRVASNKGPRVSSTSAFRTHFQEGITPKPHRPIEEEESEKDSFQSYETSQIAGFDGIHLL</sequence>
<dbReference type="Proteomes" id="UP001188597">
    <property type="component" value="Unassembled WGS sequence"/>
</dbReference>
<dbReference type="InterPro" id="IPR027443">
    <property type="entry name" value="IPNS-like_sf"/>
</dbReference>
<evidence type="ECO:0000313" key="2">
    <source>
        <dbReference type="EMBL" id="KAK3024892.1"/>
    </source>
</evidence>
<reference evidence="2" key="1">
    <citation type="submission" date="2022-12" db="EMBL/GenBank/DDBJ databases">
        <title>Draft genome assemblies for two species of Escallonia (Escalloniales).</title>
        <authorList>
            <person name="Chanderbali A."/>
            <person name="Dervinis C."/>
            <person name="Anghel I."/>
            <person name="Soltis D."/>
            <person name="Soltis P."/>
            <person name="Zapata F."/>
        </authorList>
    </citation>
    <scope>NUCLEOTIDE SEQUENCE</scope>
    <source>
        <strain evidence="2">UCBG64.0493</strain>
        <tissue evidence="2">Leaf</tissue>
    </source>
</reference>
<feature type="region of interest" description="Disordered" evidence="1">
    <location>
        <begin position="83"/>
        <end position="107"/>
    </location>
</feature>
<protein>
    <submittedName>
        <fullName evidence="2">Uncharacterized protein</fullName>
    </submittedName>
</protein>
<dbReference type="AlphaFoldDB" id="A0AA88WD72"/>
<proteinExistence type="predicted"/>